<evidence type="ECO:0000313" key="7">
    <source>
        <dbReference type="EMBL" id="GAA3949146.1"/>
    </source>
</evidence>
<name>A0ABP7NKK9_9BACT</name>
<dbReference type="Proteomes" id="UP001499909">
    <property type="component" value="Unassembled WGS sequence"/>
</dbReference>
<keyword evidence="8" id="KW-1185">Reference proteome</keyword>
<feature type="domain" description="RDD" evidence="6">
    <location>
        <begin position="18"/>
        <end position="144"/>
    </location>
</feature>
<evidence type="ECO:0000313" key="8">
    <source>
        <dbReference type="Proteomes" id="UP001499909"/>
    </source>
</evidence>
<comment type="subcellular location">
    <subcellularLocation>
        <location evidence="1">Membrane</location>
        <topology evidence="1">Multi-pass membrane protein</topology>
    </subcellularLocation>
</comment>
<accession>A0ABP7NKK9</accession>
<keyword evidence="4 5" id="KW-0472">Membrane</keyword>
<dbReference type="PANTHER" id="PTHR38480:SF1">
    <property type="entry name" value="SLR0254 PROTEIN"/>
    <property type="match status" value="1"/>
</dbReference>
<dbReference type="PANTHER" id="PTHR38480">
    <property type="entry name" value="SLR0254 PROTEIN"/>
    <property type="match status" value="1"/>
</dbReference>
<evidence type="ECO:0000256" key="5">
    <source>
        <dbReference type="SAM" id="Phobius"/>
    </source>
</evidence>
<evidence type="ECO:0000256" key="4">
    <source>
        <dbReference type="ARBA" id="ARBA00023136"/>
    </source>
</evidence>
<dbReference type="EMBL" id="BAABDH010000106">
    <property type="protein sequence ID" value="GAA3949146.1"/>
    <property type="molecule type" value="Genomic_DNA"/>
</dbReference>
<evidence type="ECO:0000259" key="6">
    <source>
        <dbReference type="Pfam" id="PF06271"/>
    </source>
</evidence>
<reference evidence="8" key="1">
    <citation type="journal article" date="2019" name="Int. J. Syst. Evol. Microbiol.">
        <title>The Global Catalogue of Microorganisms (GCM) 10K type strain sequencing project: providing services to taxonomists for standard genome sequencing and annotation.</title>
        <authorList>
            <consortium name="The Broad Institute Genomics Platform"/>
            <consortium name="The Broad Institute Genome Sequencing Center for Infectious Disease"/>
            <person name="Wu L."/>
            <person name="Ma J."/>
        </authorList>
    </citation>
    <scope>NUCLEOTIDE SEQUENCE [LARGE SCALE GENOMIC DNA]</scope>
    <source>
        <strain evidence="8">JCM 17214</strain>
    </source>
</reference>
<evidence type="ECO:0000256" key="3">
    <source>
        <dbReference type="ARBA" id="ARBA00022989"/>
    </source>
</evidence>
<protein>
    <submittedName>
        <fullName evidence="7">RDD family protein</fullName>
    </submittedName>
</protein>
<dbReference type="RefSeq" id="WP_345116594.1">
    <property type="nucleotide sequence ID" value="NZ_BAABDH010000106.1"/>
</dbReference>
<keyword evidence="2 5" id="KW-0812">Transmembrane</keyword>
<sequence length="240" mass="26528">MSTIRVQTAQNVALEYDVASVGDRILAQLIDLVVLMGYSIGVNFLIEQATSSQDERQMLRLLLLALPVLVYHPGCETFFNGQSLGKKARQIKVTRRDGSRARLGDYLLRWLLGLVEVSATLGSVAVVAVLLNGRGQRLGDLAANTVVVSLRPGPDTPLPTETERLHGYMVVFPQAAQLTDHDVNLIRRLLYQGLKRNNFILLNEVAQKIKSLTGIRTDLPDEAFLRTVLRDHAHLLADPA</sequence>
<keyword evidence="3 5" id="KW-1133">Transmembrane helix</keyword>
<gene>
    <name evidence="7" type="ORF">GCM10022406_33680</name>
</gene>
<evidence type="ECO:0000256" key="1">
    <source>
        <dbReference type="ARBA" id="ARBA00004141"/>
    </source>
</evidence>
<dbReference type="InterPro" id="IPR010432">
    <property type="entry name" value="RDD"/>
</dbReference>
<dbReference type="Pfam" id="PF06271">
    <property type="entry name" value="RDD"/>
    <property type="match status" value="1"/>
</dbReference>
<comment type="caution">
    <text evidence="7">The sequence shown here is derived from an EMBL/GenBank/DDBJ whole genome shotgun (WGS) entry which is preliminary data.</text>
</comment>
<feature type="transmembrane region" description="Helical" evidence="5">
    <location>
        <begin position="110"/>
        <end position="131"/>
    </location>
</feature>
<proteinExistence type="predicted"/>
<organism evidence="7 8">
    <name type="scientific">Hymenobacter algoricola</name>
    <dbReference type="NCBI Taxonomy" id="486267"/>
    <lineage>
        <taxon>Bacteria</taxon>
        <taxon>Pseudomonadati</taxon>
        <taxon>Bacteroidota</taxon>
        <taxon>Cytophagia</taxon>
        <taxon>Cytophagales</taxon>
        <taxon>Hymenobacteraceae</taxon>
        <taxon>Hymenobacter</taxon>
    </lineage>
</organism>
<evidence type="ECO:0000256" key="2">
    <source>
        <dbReference type="ARBA" id="ARBA00022692"/>
    </source>
</evidence>